<evidence type="ECO:0000313" key="3">
    <source>
        <dbReference type="EMBL" id="MFC6646916.1"/>
    </source>
</evidence>
<evidence type="ECO:0000256" key="2">
    <source>
        <dbReference type="SAM" id="SignalP"/>
    </source>
</evidence>
<feature type="signal peptide" evidence="2">
    <location>
        <begin position="1"/>
        <end position="24"/>
    </location>
</feature>
<sequence length="699" mass="76848">MKLSPLALVLAFPLSAGVLPRANAQAMSDTKMQSPSQQDAPADEMRPPDSDRSSDTFAKKGKAAFPPKPAATSAQMLPLNPRDRVVQMLNRFGYGPRPGDVDRVLAMGADKWFEQQLNPASLKDAALDSKLRDYPTVNMTPALAAQVYPFVTQVDMVTEGKMPYPTDPLDNAVMEVQVAKRVANKTHRDADGKVIAKPELSEAENAAKKQREKERATQLAAQLLVLPRNQRMAAIVKLPVEDRIDLTRNGNLTGDQHNLLTSGFTAHEREAFNAMSGETNSAYFLRDELAQARILRDIMTERQLEQVMTNFWFNHFNVYMPKDGDQWYTASYEREVIRKHALGKFGDLLLATAQSPAMMVYLDNYLSIGPDSLANGVDPRNPDAKRGGRGLNENYGREVMELHTLSVNGGYSQGDVTALSAILTGWGVDRVNQGGGFAFDYKRHEPGPKYWLGYRINEDGTATKIAASEMPKQSFGPSDQVATPESIKQGITALKILAASPQTAHFVSQMLAQYFIADTPPPAMVARLEKTYASTGGDIKEMLRTIAHSPEFNSRLYFHNKVKTPEEFIASVFRATATTPDNPGQLSNSIRDLGEPLYNKLEPTGYYLTADIWMNSNALKERLNFSYNLTTGRYGSQKFDAPKLLAIGLMTPSGSGQIMPTSTQSALPATPTPGAKRVGYEASAQEAAPTPPHRALAPW</sequence>
<proteinExistence type="predicted"/>
<accession>A0ABW1ZDW1</accession>
<dbReference type="InterPro" id="IPR014917">
    <property type="entry name" value="DUF1800"/>
</dbReference>
<organism evidence="3 4">
    <name type="scientific">Granulicella cerasi</name>
    <dbReference type="NCBI Taxonomy" id="741063"/>
    <lineage>
        <taxon>Bacteria</taxon>
        <taxon>Pseudomonadati</taxon>
        <taxon>Acidobacteriota</taxon>
        <taxon>Terriglobia</taxon>
        <taxon>Terriglobales</taxon>
        <taxon>Acidobacteriaceae</taxon>
        <taxon>Granulicella</taxon>
    </lineage>
</organism>
<keyword evidence="2" id="KW-0732">Signal</keyword>
<protein>
    <submittedName>
        <fullName evidence="3">DUF1800 domain-containing protein</fullName>
    </submittedName>
</protein>
<feature type="compositionally biased region" description="Basic and acidic residues" evidence="1">
    <location>
        <begin position="43"/>
        <end position="58"/>
    </location>
</feature>
<keyword evidence="4" id="KW-1185">Reference proteome</keyword>
<evidence type="ECO:0000256" key="1">
    <source>
        <dbReference type="SAM" id="MobiDB-lite"/>
    </source>
</evidence>
<dbReference type="Proteomes" id="UP001596391">
    <property type="component" value="Unassembled WGS sequence"/>
</dbReference>
<dbReference type="RefSeq" id="WP_390235842.1">
    <property type="nucleotide sequence ID" value="NZ_JBHSWI010000001.1"/>
</dbReference>
<comment type="caution">
    <text evidence="3">The sequence shown here is derived from an EMBL/GenBank/DDBJ whole genome shotgun (WGS) entry which is preliminary data.</text>
</comment>
<dbReference type="Pfam" id="PF08811">
    <property type="entry name" value="DUF1800"/>
    <property type="match status" value="1"/>
</dbReference>
<feature type="region of interest" description="Disordered" evidence="1">
    <location>
        <begin position="659"/>
        <end position="699"/>
    </location>
</feature>
<feature type="chain" id="PRO_5047186479" evidence="2">
    <location>
        <begin position="25"/>
        <end position="699"/>
    </location>
</feature>
<feature type="compositionally biased region" description="Polar residues" evidence="1">
    <location>
        <begin position="25"/>
        <end position="39"/>
    </location>
</feature>
<dbReference type="EMBL" id="JBHSWI010000001">
    <property type="protein sequence ID" value="MFC6646916.1"/>
    <property type="molecule type" value="Genomic_DNA"/>
</dbReference>
<gene>
    <name evidence="3" type="ORF">ACFQBQ_15285</name>
</gene>
<name>A0ABW1ZDW1_9BACT</name>
<evidence type="ECO:0000313" key="4">
    <source>
        <dbReference type="Proteomes" id="UP001596391"/>
    </source>
</evidence>
<feature type="region of interest" description="Disordered" evidence="1">
    <location>
        <begin position="24"/>
        <end position="75"/>
    </location>
</feature>
<reference evidence="4" key="1">
    <citation type="journal article" date="2019" name="Int. J. Syst. Evol. Microbiol.">
        <title>The Global Catalogue of Microorganisms (GCM) 10K type strain sequencing project: providing services to taxonomists for standard genome sequencing and annotation.</title>
        <authorList>
            <consortium name="The Broad Institute Genomics Platform"/>
            <consortium name="The Broad Institute Genome Sequencing Center for Infectious Disease"/>
            <person name="Wu L."/>
            <person name="Ma J."/>
        </authorList>
    </citation>
    <scope>NUCLEOTIDE SEQUENCE [LARGE SCALE GENOMIC DNA]</scope>
    <source>
        <strain evidence="4">CGMCC 1.16026</strain>
    </source>
</reference>